<name>A0ABP3A553_MYCUL</name>
<keyword evidence="9" id="KW-1185">Reference proteome</keyword>
<proteinExistence type="inferred from homology"/>
<keyword evidence="5" id="KW-0472">Membrane</keyword>
<dbReference type="Pfam" id="PF13727">
    <property type="entry name" value="CoA_binding_3"/>
    <property type="match status" value="1"/>
</dbReference>
<protein>
    <submittedName>
        <fullName evidence="8">Glycosyltransferase, WecB/TagA/CpsF family protein</fullName>
        <ecNumber evidence="8">2.4.1.-</ecNumber>
    </submittedName>
</protein>
<dbReference type="InterPro" id="IPR022171">
    <property type="entry name" value="PPE_C"/>
</dbReference>
<accession>A0ABP3A553</accession>
<feature type="transmembrane region" description="Helical" evidence="5">
    <location>
        <begin position="817"/>
        <end position="837"/>
    </location>
</feature>
<dbReference type="GO" id="GO:0016757">
    <property type="term" value="F:glycosyltransferase activity"/>
    <property type="evidence" value="ECO:0007669"/>
    <property type="project" value="UniProtKB-KW"/>
</dbReference>
<gene>
    <name evidence="8" type="ORF">I551_7619</name>
</gene>
<dbReference type="NCBIfam" id="TIGR00696">
    <property type="entry name" value="wecG_tagA_cpsF"/>
    <property type="match status" value="1"/>
</dbReference>
<dbReference type="EC" id="2.4.1.-" evidence="8"/>
<dbReference type="Pfam" id="PF12484">
    <property type="entry name" value="PPE-SVP"/>
    <property type="match status" value="1"/>
</dbReference>
<evidence type="ECO:0000256" key="1">
    <source>
        <dbReference type="ARBA" id="ARBA00010652"/>
    </source>
</evidence>
<feature type="region of interest" description="Disordered" evidence="4">
    <location>
        <begin position="752"/>
        <end position="772"/>
    </location>
</feature>
<comment type="similarity">
    <text evidence="1">Belongs to the mycobacterial PPE family.</text>
</comment>
<evidence type="ECO:0000259" key="7">
    <source>
        <dbReference type="Pfam" id="PF12484"/>
    </source>
</evidence>
<feature type="domain" description="PPE" evidence="6">
    <location>
        <begin position="3"/>
        <end position="165"/>
    </location>
</feature>
<keyword evidence="5" id="KW-1133">Transmembrane helix</keyword>
<feature type="region of interest" description="Disordered" evidence="4">
    <location>
        <begin position="419"/>
        <end position="457"/>
    </location>
</feature>
<evidence type="ECO:0000256" key="4">
    <source>
        <dbReference type="SAM" id="MobiDB-lite"/>
    </source>
</evidence>
<evidence type="ECO:0000259" key="6">
    <source>
        <dbReference type="Pfam" id="PF00823"/>
    </source>
</evidence>
<comment type="caution">
    <text evidence="8">The sequence shown here is derived from an EMBL/GenBank/DDBJ whole genome shotgun (WGS) entry which is preliminary data.</text>
</comment>
<evidence type="ECO:0000256" key="3">
    <source>
        <dbReference type="ARBA" id="ARBA00022679"/>
    </source>
</evidence>
<feature type="transmembrane region" description="Helical" evidence="5">
    <location>
        <begin position="858"/>
        <end position="875"/>
    </location>
</feature>
<dbReference type="SUPFAM" id="SSF140459">
    <property type="entry name" value="PE/PPE dimer-like"/>
    <property type="match status" value="1"/>
</dbReference>
<dbReference type="CDD" id="cd06533">
    <property type="entry name" value="Glyco_transf_WecG_TagA"/>
    <property type="match status" value="1"/>
</dbReference>
<dbReference type="InterPro" id="IPR000030">
    <property type="entry name" value="PPE_dom"/>
</dbReference>
<dbReference type="Pfam" id="PF00823">
    <property type="entry name" value="PPE"/>
    <property type="match status" value="1"/>
</dbReference>
<keyword evidence="5" id="KW-0812">Transmembrane</keyword>
<dbReference type="PANTHER" id="PTHR34136:SF1">
    <property type="entry name" value="UDP-N-ACETYL-D-MANNOSAMINURONIC ACID TRANSFERASE"/>
    <property type="match status" value="1"/>
</dbReference>
<dbReference type="EMBL" id="JAOL01000186">
    <property type="protein sequence ID" value="EUA86004.1"/>
    <property type="molecule type" value="Genomic_DNA"/>
</dbReference>
<sequence>MIDFGALPPEINSARIYTGPGPGSLSAAAANWASLAAELQTAAGYYQSVVSGLTSGGWLGPASLSMASAFWPYVTWTSMVATQAGEAASQATLAVGAYETALAMTVPPPVVAANRVQLATLTATNFFGQNSPAIAATEAAYSEMWAQDALAMYDYAANSASACALTVLNSPPEVVNPVGAATQTTAVTHATAASGAQAAAVTGTDQLSLAGLVSAVPTMLGGLASPTSALTAATSSLLPELGTTPIYALPSYFMAAGTPLYAMSSILGMAQTARGLANGAAAAVQGATAGAASSGASALGSLGSGVVGGLGNAASLGPLSVPANWTSVIPTLNGGAISGLPNAGLDAANAAPTVLGAAPRERWPARPDHPGPIRRGPHDHVAAALRRIRVSPAMSSGRLTSRIPSGMVHAVTAIARCRSPHPVPEGAASDTRCHRGRGRNSRTPAGRDGKRENMNQGIRSPPAVRMAVSGTIVERHEFDEVLSIIASRLQSTSQGCLSVGSVNLDHLFHFRKIAAAPRGRLEWLLLADGMPIAWRGKLLTGEPWPRITGADLLPSLLELAERSGQRVGFFGGSAGTHRLLAESLATRHPTLAISGMWAPTPDDIESSSEHLAAAIRNARTDILIVSLGKPRQERWVDQHGCATGARVFLPCGGAIDFLAGATNRAPGWMQKAGLEWLYRLASEPRRLARRYLLQGPIALLRAARAQLIYYPHTYCGARHRVIMSTSQPPSATPPSPNLRLRKGKRASVTSLLHGRTGDCPATPDPMGSPTRDTVRRWRLQYSRRLRITDSAIVFAAVMLAQYVRFGDSPNRSGYPGPVMTLFSVLFAALWLSCLAIFNTRSQHVIGVGIDEYRRISSASFWTFGAIAMVTLLAKIDLARGYLAVVLPVGTIALLASRNGWRKYVGRKRARGQCQTIALAIGDRQGVSRLIQELVRNPRDGYSVVGVCIPGYGSRAATCCRSKAAKSRSWATNRTRWRRSTSAARTRWW</sequence>
<evidence type="ECO:0000313" key="8">
    <source>
        <dbReference type="EMBL" id="EUA86004.1"/>
    </source>
</evidence>
<reference evidence="8 9" key="1">
    <citation type="submission" date="2014-01" db="EMBL/GenBank/DDBJ databases">
        <authorList>
            <person name="Dobos K."/>
            <person name="Lenaerts A."/>
            <person name="Ordway D."/>
            <person name="DeGroote M.A."/>
            <person name="Parker T."/>
            <person name="Sizemore C."/>
            <person name="Tallon L.J."/>
            <person name="Sadzewicz L.K."/>
            <person name="Sengamalay N."/>
            <person name="Fraser C.M."/>
            <person name="Hine E."/>
            <person name="Shefchek K.A."/>
            <person name="Das S.P."/>
            <person name="Tettelin H."/>
        </authorList>
    </citation>
    <scope>NUCLEOTIDE SEQUENCE [LARGE SCALE GENOMIC DNA]</scope>
    <source>
        <strain evidence="8 9">Harvey</strain>
    </source>
</reference>
<feature type="transmembrane region" description="Helical" evidence="5">
    <location>
        <begin position="881"/>
        <end position="900"/>
    </location>
</feature>
<evidence type="ECO:0000256" key="5">
    <source>
        <dbReference type="SAM" id="Phobius"/>
    </source>
</evidence>
<evidence type="ECO:0000256" key="2">
    <source>
        <dbReference type="ARBA" id="ARBA00022676"/>
    </source>
</evidence>
<dbReference type="Pfam" id="PF03808">
    <property type="entry name" value="Glyco_tran_WecG"/>
    <property type="match status" value="1"/>
</dbReference>
<dbReference type="Gene3D" id="1.20.1260.20">
    <property type="entry name" value="PPE superfamily"/>
    <property type="match status" value="1"/>
</dbReference>
<dbReference type="InterPro" id="IPR004629">
    <property type="entry name" value="WecG_TagA_CpsF"/>
</dbReference>
<dbReference type="Proteomes" id="UP000020681">
    <property type="component" value="Unassembled WGS sequence"/>
</dbReference>
<organism evidence="8 9">
    <name type="scientific">Mycobacterium ulcerans str. Harvey</name>
    <dbReference type="NCBI Taxonomy" id="1299332"/>
    <lineage>
        <taxon>Bacteria</taxon>
        <taxon>Bacillati</taxon>
        <taxon>Actinomycetota</taxon>
        <taxon>Actinomycetes</taxon>
        <taxon>Mycobacteriales</taxon>
        <taxon>Mycobacteriaceae</taxon>
        <taxon>Mycobacterium</taxon>
        <taxon>Mycobacterium ulcerans group</taxon>
    </lineage>
</organism>
<dbReference type="InterPro" id="IPR038332">
    <property type="entry name" value="PPE_sf"/>
</dbReference>
<evidence type="ECO:0000313" key="9">
    <source>
        <dbReference type="Proteomes" id="UP000020681"/>
    </source>
</evidence>
<keyword evidence="3 8" id="KW-0808">Transferase</keyword>
<keyword evidence="2 8" id="KW-0328">Glycosyltransferase</keyword>
<feature type="domain" description="PPE family C-terminal" evidence="7">
    <location>
        <begin position="308"/>
        <end position="363"/>
    </location>
</feature>
<dbReference type="PANTHER" id="PTHR34136">
    <property type="match status" value="1"/>
</dbReference>